<evidence type="ECO:0000313" key="7">
    <source>
        <dbReference type="Proteomes" id="UP000245216"/>
    </source>
</evidence>
<evidence type="ECO:0000256" key="2">
    <source>
        <dbReference type="ARBA" id="ARBA00023015"/>
    </source>
</evidence>
<dbReference type="SUPFAM" id="SSF53850">
    <property type="entry name" value="Periplasmic binding protein-like II"/>
    <property type="match status" value="1"/>
</dbReference>
<accession>A0A2U2BQ31</accession>
<dbReference type="GO" id="GO:0003677">
    <property type="term" value="F:DNA binding"/>
    <property type="evidence" value="ECO:0007669"/>
    <property type="project" value="UniProtKB-KW"/>
</dbReference>
<dbReference type="InterPro" id="IPR005119">
    <property type="entry name" value="LysR_subst-bd"/>
</dbReference>
<dbReference type="AlphaFoldDB" id="A0A2U2BQ31"/>
<protein>
    <submittedName>
        <fullName evidence="6">LysR family transcriptional regulator</fullName>
    </submittedName>
</protein>
<evidence type="ECO:0000256" key="3">
    <source>
        <dbReference type="ARBA" id="ARBA00023125"/>
    </source>
</evidence>
<dbReference type="EMBL" id="QEXO01000001">
    <property type="protein sequence ID" value="PWE16120.1"/>
    <property type="molecule type" value="Genomic_DNA"/>
</dbReference>
<keyword evidence="3" id="KW-0238">DNA-binding</keyword>
<dbReference type="STRING" id="511.UZ73_18815"/>
<dbReference type="FunFam" id="1.10.10.10:FF:000001">
    <property type="entry name" value="LysR family transcriptional regulator"/>
    <property type="match status" value="1"/>
</dbReference>
<evidence type="ECO:0000259" key="5">
    <source>
        <dbReference type="PROSITE" id="PS50931"/>
    </source>
</evidence>
<keyword evidence="2" id="KW-0805">Transcription regulation</keyword>
<dbReference type="SUPFAM" id="SSF46785">
    <property type="entry name" value="Winged helix' DNA-binding domain"/>
    <property type="match status" value="1"/>
</dbReference>
<dbReference type="Gene3D" id="3.40.190.290">
    <property type="match status" value="1"/>
</dbReference>
<dbReference type="GO" id="GO:0003700">
    <property type="term" value="F:DNA-binding transcription factor activity"/>
    <property type="evidence" value="ECO:0007669"/>
    <property type="project" value="InterPro"/>
</dbReference>
<proteinExistence type="inferred from homology"/>
<dbReference type="Pfam" id="PF03466">
    <property type="entry name" value="LysR_substrate"/>
    <property type="match status" value="1"/>
</dbReference>
<dbReference type="PANTHER" id="PTHR30537">
    <property type="entry name" value="HTH-TYPE TRANSCRIPTIONAL REGULATOR"/>
    <property type="match status" value="1"/>
</dbReference>
<dbReference type="InterPro" id="IPR036388">
    <property type="entry name" value="WH-like_DNA-bd_sf"/>
</dbReference>
<reference evidence="6 7" key="2">
    <citation type="submission" date="2018-05" db="EMBL/GenBank/DDBJ databases">
        <authorList>
            <person name="Lanie J.A."/>
            <person name="Ng W.-L."/>
            <person name="Kazmierczak K.M."/>
            <person name="Andrzejewski T.M."/>
            <person name="Davidsen T.M."/>
            <person name="Wayne K.J."/>
            <person name="Tettelin H."/>
            <person name="Glass J.I."/>
            <person name="Rusch D."/>
            <person name="Podicherti R."/>
            <person name="Tsui H.-C.T."/>
            <person name="Winkler M.E."/>
        </authorList>
    </citation>
    <scope>NUCLEOTIDE SEQUENCE [LARGE SCALE GENOMIC DNA]</scope>
    <source>
        <strain evidence="6 7">YBY</strain>
    </source>
</reference>
<keyword evidence="4" id="KW-0804">Transcription</keyword>
<organism evidence="6 7">
    <name type="scientific">Alcaligenes faecalis</name>
    <dbReference type="NCBI Taxonomy" id="511"/>
    <lineage>
        <taxon>Bacteria</taxon>
        <taxon>Pseudomonadati</taxon>
        <taxon>Pseudomonadota</taxon>
        <taxon>Betaproteobacteria</taxon>
        <taxon>Burkholderiales</taxon>
        <taxon>Alcaligenaceae</taxon>
        <taxon>Alcaligenes</taxon>
    </lineage>
</organism>
<evidence type="ECO:0000256" key="4">
    <source>
        <dbReference type="ARBA" id="ARBA00023163"/>
    </source>
</evidence>
<dbReference type="PANTHER" id="PTHR30537:SF5">
    <property type="entry name" value="HTH-TYPE TRANSCRIPTIONAL ACTIVATOR TTDR-RELATED"/>
    <property type="match status" value="1"/>
</dbReference>
<sequence>MDTFNVMRTFRRIVELGGLAKAAEDLGISAAGLSKQLRSLEAHLDTVLIQRTTRSMSLTETGRSYYAECCRLLDELDALERSVKQQSQRVAGTLRVNAPLSFALSVLSPLITDFLRKYPDLKLELVMEDRIVDAVAHGFDVSVRLRTSLDDSTLIARRLATIEQKLCAAPAYLKLHGQPQTLQDLRHHQMISYSLAHTQGIVFDSDIDSAPNTPAPGSTALLFSGEHSQVNNSLMLRDFLIAGLGIGALPSFLADPAIASGQLQRVLPEFVNEPRHIYAVYPTNRHLQPKVKAFVDYLAAQLPNAMSKAR</sequence>
<dbReference type="InterPro" id="IPR058163">
    <property type="entry name" value="LysR-type_TF_proteobact-type"/>
</dbReference>
<dbReference type="RefSeq" id="WP_086060461.1">
    <property type="nucleotide sequence ID" value="NZ_CP071957.1"/>
</dbReference>
<dbReference type="InterPro" id="IPR000847">
    <property type="entry name" value="LysR_HTH_N"/>
</dbReference>
<dbReference type="CDD" id="cd08422">
    <property type="entry name" value="PBP2_CrgA_like"/>
    <property type="match status" value="1"/>
</dbReference>
<dbReference type="InterPro" id="IPR036390">
    <property type="entry name" value="WH_DNA-bd_sf"/>
</dbReference>
<dbReference type="Proteomes" id="UP000245216">
    <property type="component" value="Unassembled WGS sequence"/>
</dbReference>
<dbReference type="Gene3D" id="1.10.10.10">
    <property type="entry name" value="Winged helix-like DNA-binding domain superfamily/Winged helix DNA-binding domain"/>
    <property type="match status" value="1"/>
</dbReference>
<evidence type="ECO:0000256" key="1">
    <source>
        <dbReference type="ARBA" id="ARBA00009437"/>
    </source>
</evidence>
<comment type="caution">
    <text evidence="6">The sequence shown here is derived from an EMBL/GenBank/DDBJ whole genome shotgun (WGS) entry which is preliminary data.</text>
</comment>
<name>A0A2U2BQ31_ALCFA</name>
<dbReference type="Pfam" id="PF00126">
    <property type="entry name" value="HTH_1"/>
    <property type="match status" value="1"/>
</dbReference>
<comment type="similarity">
    <text evidence="1">Belongs to the LysR transcriptional regulatory family.</text>
</comment>
<evidence type="ECO:0000313" key="6">
    <source>
        <dbReference type="EMBL" id="PWE16120.1"/>
    </source>
</evidence>
<gene>
    <name evidence="6" type="ORF">DF183_05195</name>
</gene>
<dbReference type="PROSITE" id="PS50931">
    <property type="entry name" value="HTH_LYSR"/>
    <property type="match status" value="1"/>
</dbReference>
<feature type="domain" description="HTH lysR-type" evidence="5">
    <location>
        <begin position="1"/>
        <end position="59"/>
    </location>
</feature>
<reference evidence="6 7" key="1">
    <citation type="submission" date="2018-05" db="EMBL/GenBank/DDBJ databases">
        <title>Genome Sequence of an Efficient Indole-Degrading Bacterium, Alcaligenes sp.YBY.</title>
        <authorList>
            <person name="Yang B."/>
        </authorList>
    </citation>
    <scope>NUCLEOTIDE SEQUENCE [LARGE SCALE GENOMIC DNA]</scope>
    <source>
        <strain evidence="6 7">YBY</strain>
    </source>
</reference>